<accession>A0A5B7IAH0</accession>
<proteinExistence type="predicted"/>
<reference evidence="9 10" key="1">
    <citation type="submission" date="2019-05" db="EMBL/GenBank/DDBJ databases">
        <title>Another draft genome of Portunus trituberculatus and its Hox gene families provides insights of decapod evolution.</title>
        <authorList>
            <person name="Jeong J.-H."/>
            <person name="Song I."/>
            <person name="Kim S."/>
            <person name="Choi T."/>
            <person name="Kim D."/>
            <person name="Ryu S."/>
            <person name="Kim W."/>
        </authorList>
    </citation>
    <scope>NUCLEOTIDE SEQUENCE [LARGE SCALE GENOMIC DNA]</scope>
    <source>
        <tissue evidence="9">Muscle</tissue>
    </source>
</reference>
<keyword evidence="2 7" id="KW-0812">Transmembrane</keyword>
<feature type="transmembrane region" description="Helical" evidence="7">
    <location>
        <begin position="292"/>
        <end position="316"/>
    </location>
</feature>
<feature type="domain" description="C2" evidence="8">
    <location>
        <begin position="52"/>
        <end position="179"/>
    </location>
</feature>
<dbReference type="Pfam" id="PF00168">
    <property type="entry name" value="C2"/>
    <property type="match status" value="1"/>
</dbReference>
<evidence type="ECO:0000256" key="3">
    <source>
        <dbReference type="ARBA" id="ARBA00022737"/>
    </source>
</evidence>
<dbReference type="Proteomes" id="UP000324222">
    <property type="component" value="Unassembled WGS sequence"/>
</dbReference>
<evidence type="ECO:0000256" key="4">
    <source>
        <dbReference type="ARBA" id="ARBA00022989"/>
    </source>
</evidence>
<dbReference type="InterPro" id="IPR037721">
    <property type="entry name" value="Ferlin"/>
</dbReference>
<protein>
    <submittedName>
        <fullName evidence="9">Fer-1-like protein 5</fullName>
    </submittedName>
</protein>
<keyword evidence="5 7" id="KW-0472">Membrane</keyword>
<organism evidence="9 10">
    <name type="scientific">Portunus trituberculatus</name>
    <name type="common">Swimming crab</name>
    <name type="synonym">Neptunus trituberculatus</name>
    <dbReference type="NCBI Taxonomy" id="210409"/>
    <lineage>
        <taxon>Eukaryota</taxon>
        <taxon>Metazoa</taxon>
        <taxon>Ecdysozoa</taxon>
        <taxon>Arthropoda</taxon>
        <taxon>Crustacea</taxon>
        <taxon>Multicrustacea</taxon>
        <taxon>Malacostraca</taxon>
        <taxon>Eumalacostraca</taxon>
        <taxon>Eucarida</taxon>
        <taxon>Decapoda</taxon>
        <taxon>Pleocyemata</taxon>
        <taxon>Brachyura</taxon>
        <taxon>Eubrachyura</taxon>
        <taxon>Portunoidea</taxon>
        <taxon>Portunidae</taxon>
        <taxon>Portuninae</taxon>
        <taxon>Portunus</taxon>
    </lineage>
</organism>
<feature type="region of interest" description="Disordered" evidence="6">
    <location>
        <begin position="25"/>
        <end position="48"/>
    </location>
</feature>
<dbReference type="AlphaFoldDB" id="A0A5B7IAH0"/>
<dbReference type="InterPro" id="IPR035892">
    <property type="entry name" value="C2_domain_sf"/>
</dbReference>
<keyword evidence="3" id="KW-0677">Repeat</keyword>
<gene>
    <name evidence="9" type="primary">Fer1l5</name>
    <name evidence="9" type="ORF">E2C01_072995</name>
</gene>
<evidence type="ECO:0000256" key="2">
    <source>
        <dbReference type="ARBA" id="ARBA00022692"/>
    </source>
</evidence>
<comment type="subcellular location">
    <subcellularLocation>
        <location evidence="1">Membrane</location>
        <topology evidence="1">Single-pass membrane protein</topology>
    </subcellularLocation>
</comment>
<evidence type="ECO:0000256" key="7">
    <source>
        <dbReference type="SAM" id="Phobius"/>
    </source>
</evidence>
<dbReference type="InterPro" id="IPR000008">
    <property type="entry name" value="C2_dom"/>
</dbReference>
<name>A0A5B7IAH0_PORTR</name>
<dbReference type="PROSITE" id="PS50004">
    <property type="entry name" value="C2"/>
    <property type="match status" value="1"/>
</dbReference>
<evidence type="ECO:0000256" key="1">
    <source>
        <dbReference type="ARBA" id="ARBA00004167"/>
    </source>
</evidence>
<dbReference type="PANTHER" id="PTHR12546">
    <property type="entry name" value="FER-1-LIKE"/>
    <property type="match status" value="1"/>
</dbReference>
<dbReference type="GO" id="GO:0016020">
    <property type="term" value="C:membrane"/>
    <property type="evidence" value="ECO:0007669"/>
    <property type="project" value="UniProtKB-SubCell"/>
</dbReference>
<keyword evidence="4 7" id="KW-1133">Transmembrane helix</keyword>
<evidence type="ECO:0000256" key="6">
    <source>
        <dbReference type="SAM" id="MobiDB-lite"/>
    </source>
</evidence>
<dbReference type="PANTHER" id="PTHR12546:SF33">
    <property type="entry name" value="SPERM VESICLE FUSION PROTEIN FER-1"/>
    <property type="match status" value="1"/>
</dbReference>
<evidence type="ECO:0000256" key="5">
    <source>
        <dbReference type="ARBA" id="ARBA00023136"/>
    </source>
</evidence>
<evidence type="ECO:0000313" key="10">
    <source>
        <dbReference type="Proteomes" id="UP000324222"/>
    </source>
</evidence>
<evidence type="ECO:0000313" key="9">
    <source>
        <dbReference type="EMBL" id="MPC78507.1"/>
    </source>
</evidence>
<dbReference type="EMBL" id="VSRR010048623">
    <property type="protein sequence ID" value="MPC78507.1"/>
    <property type="molecule type" value="Genomic_DNA"/>
</dbReference>
<keyword evidence="10" id="KW-1185">Reference proteome</keyword>
<evidence type="ECO:0000259" key="8">
    <source>
        <dbReference type="PROSITE" id="PS50004"/>
    </source>
</evidence>
<comment type="caution">
    <text evidence="9">The sequence shown here is derived from an EMBL/GenBank/DDBJ whole genome shotgun (WGS) entry which is preliminary data.</text>
</comment>
<dbReference type="SUPFAM" id="SSF49562">
    <property type="entry name" value="C2 domain (Calcium/lipid-binding domain, CaLB)"/>
    <property type="match status" value="1"/>
</dbReference>
<sequence length="337" mass="38113">MREYARYCNARLWCGNGDADVMQLTDQPPSVTTEESTPLPRSNTSTTGTIEKKIKIPVSLTPKLNLFGRRRRYEVRIIVHSVHGASTFGELFPDVYVKARMMNLGSDWCRTDVHKNSVGGVALFEYRLVLPLFRHPVRMHPILHLVVMDEDAFTSDDKIGSIRLNLEDLPAPDELKSCSLASLNNETVNLFDTSTIKLIRSENATFRRELTGYWPAIRKKMFNRELKATCSVLMTIQLLTEKEALQNPADSGNKEGPTNRFPTLRRPKRKHGKILDKLLYAQVETVEAIIEYITGIPSIGLFVVVVALIVAFYMAVPLDHLVQFVAAVYGYGRRFVA</sequence>
<dbReference type="Gene3D" id="2.60.40.150">
    <property type="entry name" value="C2 domain"/>
    <property type="match status" value="1"/>
</dbReference>
<dbReference type="GO" id="GO:0007009">
    <property type="term" value="P:plasma membrane organization"/>
    <property type="evidence" value="ECO:0007669"/>
    <property type="project" value="TreeGrafter"/>
</dbReference>
<dbReference type="GO" id="GO:0061025">
    <property type="term" value="P:membrane fusion"/>
    <property type="evidence" value="ECO:0007669"/>
    <property type="project" value="TreeGrafter"/>
</dbReference>